<evidence type="ECO:0000256" key="1">
    <source>
        <dbReference type="ARBA" id="ARBA00038240"/>
    </source>
</evidence>
<accession>A0A2W1LVQ2</accession>
<dbReference type="Proteomes" id="UP000249522">
    <property type="component" value="Unassembled WGS sequence"/>
</dbReference>
<dbReference type="InterPro" id="IPR050249">
    <property type="entry name" value="Pseudomonas-type_ThrB"/>
</dbReference>
<evidence type="ECO:0000313" key="4">
    <source>
        <dbReference type="Proteomes" id="UP000249522"/>
    </source>
</evidence>
<gene>
    <name evidence="3" type="ORF">DNH61_10395</name>
</gene>
<keyword evidence="4" id="KW-1185">Reference proteome</keyword>
<organism evidence="3 4">
    <name type="scientific">Paenibacillus sambharensis</name>
    <dbReference type="NCBI Taxonomy" id="1803190"/>
    <lineage>
        <taxon>Bacteria</taxon>
        <taxon>Bacillati</taxon>
        <taxon>Bacillota</taxon>
        <taxon>Bacilli</taxon>
        <taxon>Bacillales</taxon>
        <taxon>Paenibacillaceae</taxon>
        <taxon>Paenibacillus</taxon>
    </lineage>
</organism>
<evidence type="ECO:0000259" key="2">
    <source>
        <dbReference type="Pfam" id="PF01636"/>
    </source>
</evidence>
<dbReference type="Gene3D" id="3.30.200.20">
    <property type="entry name" value="Phosphorylase Kinase, domain 1"/>
    <property type="match status" value="1"/>
</dbReference>
<dbReference type="GO" id="GO:0004413">
    <property type="term" value="F:homoserine kinase activity"/>
    <property type="evidence" value="ECO:0007669"/>
    <property type="project" value="TreeGrafter"/>
</dbReference>
<evidence type="ECO:0000313" key="3">
    <source>
        <dbReference type="EMBL" id="PZD95851.1"/>
    </source>
</evidence>
<name>A0A2W1LVQ2_9BACL</name>
<dbReference type="PANTHER" id="PTHR21064">
    <property type="entry name" value="AMINOGLYCOSIDE PHOSPHOTRANSFERASE DOMAIN-CONTAINING PROTEIN-RELATED"/>
    <property type="match status" value="1"/>
</dbReference>
<dbReference type="Gene3D" id="3.90.1200.10">
    <property type="match status" value="1"/>
</dbReference>
<dbReference type="Pfam" id="PF01636">
    <property type="entry name" value="APH"/>
    <property type="match status" value="1"/>
</dbReference>
<sequence length="324" mass="38260">MKLNVQYSTFDTQAVKDFIQEQYTIGTVTRCHYLLRGMNDTYLIETERGPYIFRIYRSSWRYDYETVAFELELLNYVHRTGVRVSLPVETRDKNDIHELEAPEGVRFGVLFTWAKGTAIDMEAEEMCCRFGREAAELHSRASEFRPQSRRPDLDLHYLVDEPLKLIRKHMQDRPSELDRVERIASTLKNRVKEFSGLDWGICHGDLHGANAHIDQNEVTHFDFDLCGYGWRAYELAVFRFTLELRYEEDKEVERRWQAFLDGYRSLRNIQECDIAAVPVFVGIRRLWLMSLSLEHFRDLDLTGPVGTEEKYYQEELKGFEKLGL</sequence>
<proteinExistence type="inferred from homology"/>
<dbReference type="SUPFAM" id="SSF56112">
    <property type="entry name" value="Protein kinase-like (PK-like)"/>
    <property type="match status" value="1"/>
</dbReference>
<reference evidence="3 4" key="1">
    <citation type="submission" date="2018-06" db="EMBL/GenBank/DDBJ databases">
        <title>Paenibacillus imtechensis sp. nov.</title>
        <authorList>
            <person name="Pinnaka A.K."/>
            <person name="Singh H."/>
            <person name="Kaur M."/>
        </authorList>
    </citation>
    <scope>NUCLEOTIDE SEQUENCE [LARGE SCALE GENOMIC DNA]</scope>
    <source>
        <strain evidence="3 4">SMB1</strain>
    </source>
</reference>
<comment type="caution">
    <text evidence="3">The sequence shown here is derived from an EMBL/GenBank/DDBJ whole genome shotgun (WGS) entry which is preliminary data.</text>
</comment>
<dbReference type="EMBL" id="QKRB01000043">
    <property type="protein sequence ID" value="PZD95851.1"/>
    <property type="molecule type" value="Genomic_DNA"/>
</dbReference>
<dbReference type="InterPro" id="IPR002575">
    <property type="entry name" value="Aminoglycoside_PTrfase"/>
</dbReference>
<comment type="similarity">
    <text evidence="1">Belongs to the pseudomonas-type ThrB family.</text>
</comment>
<dbReference type="OrthoDB" id="9800774at2"/>
<dbReference type="GO" id="GO:0009088">
    <property type="term" value="P:threonine biosynthetic process"/>
    <property type="evidence" value="ECO:0007669"/>
    <property type="project" value="TreeGrafter"/>
</dbReference>
<feature type="domain" description="Aminoglycoside phosphotransferase" evidence="2">
    <location>
        <begin position="39"/>
        <end position="267"/>
    </location>
</feature>
<dbReference type="RefSeq" id="WP_111146596.1">
    <property type="nucleotide sequence ID" value="NZ_QKRB01000043.1"/>
</dbReference>
<dbReference type="InterPro" id="IPR011009">
    <property type="entry name" value="Kinase-like_dom_sf"/>
</dbReference>
<protein>
    <recommendedName>
        <fullName evidence="2">Aminoglycoside phosphotransferase domain-containing protein</fullName>
    </recommendedName>
</protein>
<dbReference type="AlphaFoldDB" id="A0A2W1LVQ2"/>
<dbReference type="PANTHER" id="PTHR21064:SF6">
    <property type="entry name" value="AMINOGLYCOSIDE PHOSPHOTRANSFERASE DOMAIN-CONTAINING PROTEIN"/>
    <property type="match status" value="1"/>
</dbReference>